<feature type="non-terminal residue" evidence="1">
    <location>
        <position position="1"/>
    </location>
</feature>
<sequence length="80" mass="9511">EHLLDKKIRKLLLQITKYSVLFWVCDHGFTSLTQNIQDILLSTVEFLLIIGFNVDWFNYNYLFLNCEQFSTIALLLRRIG</sequence>
<accession>A0A0K2V1T2</accession>
<proteinExistence type="predicted"/>
<name>A0A0K2V1T2_LEPSM</name>
<protein>
    <submittedName>
        <fullName evidence="1">Uncharacterized protein</fullName>
    </submittedName>
</protein>
<organism evidence="1">
    <name type="scientific">Lepeophtheirus salmonis</name>
    <name type="common">Salmon louse</name>
    <name type="synonym">Caligus salmonis</name>
    <dbReference type="NCBI Taxonomy" id="72036"/>
    <lineage>
        <taxon>Eukaryota</taxon>
        <taxon>Metazoa</taxon>
        <taxon>Ecdysozoa</taxon>
        <taxon>Arthropoda</taxon>
        <taxon>Crustacea</taxon>
        <taxon>Multicrustacea</taxon>
        <taxon>Hexanauplia</taxon>
        <taxon>Copepoda</taxon>
        <taxon>Siphonostomatoida</taxon>
        <taxon>Caligidae</taxon>
        <taxon>Lepeophtheirus</taxon>
    </lineage>
</organism>
<reference evidence="1" key="1">
    <citation type="submission" date="2014-05" db="EMBL/GenBank/DDBJ databases">
        <authorList>
            <person name="Chronopoulou M."/>
        </authorList>
    </citation>
    <scope>NUCLEOTIDE SEQUENCE</scope>
    <source>
        <tissue evidence="1">Whole organism</tissue>
    </source>
</reference>
<evidence type="ECO:0000313" key="1">
    <source>
        <dbReference type="EMBL" id="CDW44434.1"/>
    </source>
</evidence>
<dbReference type="AlphaFoldDB" id="A0A0K2V1T2"/>
<dbReference type="EMBL" id="HACA01027073">
    <property type="protein sequence ID" value="CDW44434.1"/>
    <property type="molecule type" value="Transcribed_RNA"/>
</dbReference>